<dbReference type="InterPro" id="IPR046338">
    <property type="entry name" value="GAIN_dom_sf"/>
</dbReference>
<evidence type="ECO:0000256" key="1">
    <source>
        <dbReference type="SAM" id="Phobius"/>
    </source>
</evidence>
<keyword evidence="1" id="KW-0812">Transmembrane</keyword>
<keyword evidence="1" id="KW-0472">Membrane</keyword>
<protein>
    <recommendedName>
        <fullName evidence="4">GPS domain-containing protein</fullName>
    </recommendedName>
</protein>
<dbReference type="Proteomes" id="UP000649617">
    <property type="component" value="Unassembled WGS sequence"/>
</dbReference>
<feature type="transmembrane region" description="Helical" evidence="1">
    <location>
        <begin position="225"/>
        <end position="248"/>
    </location>
</feature>
<dbReference type="AlphaFoldDB" id="A0A812VEE3"/>
<gene>
    <name evidence="2" type="ORF">SPIL2461_LOCUS16782</name>
</gene>
<dbReference type="OrthoDB" id="418819at2759"/>
<evidence type="ECO:0000313" key="3">
    <source>
        <dbReference type="Proteomes" id="UP000649617"/>
    </source>
</evidence>
<evidence type="ECO:0000313" key="2">
    <source>
        <dbReference type="EMBL" id="CAE7636405.1"/>
    </source>
</evidence>
<keyword evidence="3" id="KW-1185">Reference proteome</keyword>
<sequence length="650" mass="71135">MEVPRVVLPDSMVGSPHGQILSQSLEAAAQFLCETGSVHGTTTAVGEVTIVKLTAQTEPTVLEFNTSEDSSPIKVVLPPSLLQDLLQGGNAMMVFTEVTAELTPAFTSQWTTGETVLLQSRAVELSFVNENAGVITLVNVSGSEGILFSFASRLPLRDERCGFFNPDLGAWSEEGTELLAHYEVDGESFNRSWCRTTHTSLFALLQTLPLDRAIEGGVLIDVEGYATGAVLCIAFAALCCLLLCIVVLRRVRAPTSGHVRLVTKKHGRGGHEKVRTLSFELRELPVEVDPEFAEGRPGAVTPKIHVRWEEDQSILEDLHHLRRGRRQVVMNLNIGSPHRKVKRVDSAGSNRDPSLDALQNLRFAADLEREGDAVDGKRTETDLKEQTCEAGEVVVASLDDALHPFETDDVVSVGVDDLYFLETDSVVSAGLDGFVLHVPPSEAYLAGDQVLYFSSTLACMVPARIAGPGDFPSDDPNELPSYACRVGVRNQLREAVPMRALRPPLEPGECVEVYSEKAWAPAVVQTTPPVRRPPHLWTFRVRLEEDQGQELEVPLNLLRRRFVAGAQVEAYLGRGAGWVPAKVSHTAVEIPLASTWSQRSEGSMTAVPSLLDMDQQLSSLDTRVRIFLESSQQEAELPTSQLRSCHQSKL</sequence>
<evidence type="ECO:0008006" key="4">
    <source>
        <dbReference type="Google" id="ProtNLM"/>
    </source>
</evidence>
<accession>A0A812VEE3</accession>
<keyword evidence="1" id="KW-1133">Transmembrane helix</keyword>
<name>A0A812VEE3_SYMPI</name>
<proteinExistence type="predicted"/>
<organism evidence="2 3">
    <name type="scientific">Symbiodinium pilosum</name>
    <name type="common">Dinoflagellate</name>
    <dbReference type="NCBI Taxonomy" id="2952"/>
    <lineage>
        <taxon>Eukaryota</taxon>
        <taxon>Sar</taxon>
        <taxon>Alveolata</taxon>
        <taxon>Dinophyceae</taxon>
        <taxon>Suessiales</taxon>
        <taxon>Symbiodiniaceae</taxon>
        <taxon>Symbiodinium</taxon>
    </lineage>
</organism>
<reference evidence="2" key="1">
    <citation type="submission" date="2021-02" db="EMBL/GenBank/DDBJ databases">
        <authorList>
            <person name="Dougan E. K."/>
            <person name="Rhodes N."/>
            <person name="Thang M."/>
            <person name="Chan C."/>
        </authorList>
    </citation>
    <scope>NUCLEOTIDE SEQUENCE</scope>
</reference>
<dbReference type="Gene3D" id="2.60.220.50">
    <property type="match status" value="1"/>
</dbReference>
<dbReference type="EMBL" id="CAJNIZ010042749">
    <property type="protein sequence ID" value="CAE7636405.1"/>
    <property type="molecule type" value="Genomic_DNA"/>
</dbReference>
<comment type="caution">
    <text evidence="2">The sequence shown here is derived from an EMBL/GenBank/DDBJ whole genome shotgun (WGS) entry which is preliminary data.</text>
</comment>